<evidence type="ECO:0000313" key="4">
    <source>
        <dbReference type="EMBL" id="KAF0691296.1"/>
    </source>
</evidence>
<dbReference type="InterPro" id="IPR001245">
    <property type="entry name" value="Ser-Thr/Tyr_kinase_cat_dom"/>
</dbReference>
<dbReference type="SUPFAM" id="SSF56112">
    <property type="entry name" value="Protein kinase-like (PK-like)"/>
    <property type="match status" value="1"/>
</dbReference>
<protein>
    <recommendedName>
        <fullName evidence="3">Protein kinase domain-containing protein</fullName>
    </recommendedName>
</protein>
<dbReference type="InterPro" id="IPR000719">
    <property type="entry name" value="Prot_kinase_dom"/>
</dbReference>
<feature type="domain" description="Protein kinase" evidence="3">
    <location>
        <begin position="187"/>
        <end position="303"/>
    </location>
</feature>
<dbReference type="PANTHER" id="PTHR44329:SF214">
    <property type="entry name" value="PROTEIN KINASE DOMAIN-CONTAINING PROTEIN"/>
    <property type="match status" value="1"/>
</dbReference>
<dbReference type="GO" id="GO:0004674">
    <property type="term" value="F:protein serine/threonine kinase activity"/>
    <property type="evidence" value="ECO:0007669"/>
    <property type="project" value="TreeGrafter"/>
</dbReference>
<feature type="compositionally biased region" description="Low complexity" evidence="1">
    <location>
        <begin position="86"/>
        <end position="98"/>
    </location>
</feature>
<feature type="transmembrane region" description="Helical" evidence="2">
    <location>
        <begin position="130"/>
        <end position="149"/>
    </location>
</feature>
<dbReference type="PROSITE" id="PS50011">
    <property type="entry name" value="PROTEIN_KINASE_DOM"/>
    <property type="match status" value="1"/>
</dbReference>
<proteinExistence type="predicted"/>
<dbReference type="PANTHER" id="PTHR44329">
    <property type="entry name" value="SERINE/THREONINE-PROTEIN KINASE TNNI3K-RELATED"/>
    <property type="match status" value="1"/>
</dbReference>
<accession>A0A6A4Y813</accession>
<keyword evidence="2" id="KW-0472">Membrane</keyword>
<dbReference type="Gene3D" id="1.10.510.10">
    <property type="entry name" value="Transferase(Phosphotransferase) domain 1"/>
    <property type="match status" value="1"/>
</dbReference>
<evidence type="ECO:0000256" key="1">
    <source>
        <dbReference type="SAM" id="MobiDB-lite"/>
    </source>
</evidence>
<gene>
    <name evidence="4" type="ORF">As57867_017379</name>
</gene>
<organism evidence="4">
    <name type="scientific">Aphanomyces stellatus</name>
    <dbReference type="NCBI Taxonomy" id="120398"/>
    <lineage>
        <taxon>Eukaryota</taxon>
        <taxon>Sar</taxon>
        <taxon>Stramenopiles</taxon>
        <taxon>Oomycota</taxon>
        <taxon>Saprolegniomycetes</taxon>
        <taxon>Saprolegniales</taxon>
        <taxon>Verrucalvaceae</taxon>
        <taxon>Aphanomyces</taxon>
    </lineage>
</organism>
<feature type="region of interest" description="Disordered" evidence="1">
    <location>
        <begin position="86"/>
        <end position="124"/>
    </location>
</feature>
<keyword evidence="2" id="KW-0812">Transmembrane</keyword>
<dbReference type="AlphaFoldDB" id="A0A6A4Y813"/>
<sequence length="303" mass="32396">MSPPIPTPLWPRSPFPTSSVPTESPSVNPTQALTPPPSDLQTPHADSLSLVPIPGTTFGAWQSSSEPTTWPLSTLPFIPPVIHSTIPTQTNGWTTTTTDQNGSENTPQPPHVPHSAEPSQTTTSSLSSTSIGLIVSAVVCTLVVVGCLARRVRQKQSKVTSTLSSFNSHHALHWQGLGEMQIDIEVIQIKSRLAAGNFGEVFLGSLHGQIVAVKTCTKTTLPDIQAFIDELALLATLTSPTIVTLVGVAWTKATDLKAVLEYMNMGDLRDVLAKTTAATLPWQAKLECALSVAKALVYLKERQ</sequence>
<dbReference type="Pfam" id="PF07714">
    <property type="entry name" value="PK_Tyr_Ser-Thr"/>
    <property type="match status" value="1"/>
</dbReference>
<evidence type="ECO:0000259" key="3">
    <source>
        <dbReference type="PROSITE" id="PS50011"/>
    </source>
</evidence>
<feature type="non-terminal residue" evidence="4">
    <location>
        <position position="303"/>
    </location>
</feature>
<dbReference type="InterPro" id="IPR011009">
    <property type="entry name" value="Kinase-like_dom_sf"/>
</dbReference>
<name>A0A6A4Y813_9STRA</name>
<comment type="caution">
    <text evidence="4">The sequence shown here is derived from an EMBL/GenBank/DDBJ whole genome shotgun (WGS) entry which is preliminary data.</text>
</comment>
<feature type="compositionally biased region" description="Low complexity" evidence="1">
    <location>
        <begin position="15"/>
        <end position="30"/>
    </location>
</feature>
<reference evidence="4" key="1">
    <citation type="submission" date="2019-06" db="EMBL/GenBank/DDBJ databases">
        <title>Genomics analysis of Aphanomyces spp. identifies a new class of oomycete effector associated with host adaptation.</title>
        <authorList>
            <person name="Gaulin E."/>
        </authorList>
    </citation>
    <scope>NUCLEOTIDE SEQUENCE</scope>
    <source>
        <strain evidence="4">CBS 578.67</strain>
    </source>
</reference>
<dbReference type="EMBL" id="VJMH01006163">
    <property type="protein sequence ID" value="KAF0691296.1"/>
    <property type="molecule type" value="Genomic_DNA"/>
</dbReference>
<dbReference type="InterPro" id="IPR051681">
    <property type="entry name" value="Ser/Thr_Kinases-Pseudokinases"/>
</dbReference>
<dbReference type="GO" id="GO:0005524">
    <property type="term" value="F:ATP binding"/>
    <property type="evidence" value="ECO:0007669"/>
    <property type="project" value="InterPro"/>
</dbReference>
<evidence type="ECO:0000256" key="2">
    <source>
        <dbReference type="SAM" id="Phobius"/>
    </source>
</evidence>
<feature type="compositionally biased region" description="Pro residues" evidence="1">
    <location>
        <begin position="1"/>
        <end position="14"/>
    </location>
</feature>
<feature type="region of interest" description="Disordered" evidence="1">
    <location>
        <begin position="1"/>
        <end position="51"/>
    </location>
</feature>
<keyword evidence="2" id="KW-1133">Transmembrane helix</keyword>